<feature type="DNA-binding region" description="H-T-H motif" evidence="2">
    <location>
        <begin position="24"/>
        <end position="43"/>
    </location>
</feature>
<comment type="caution">
    <text evidence="4">The sequence shown here is derived from an EMBL/GenBank/DDBJ whole genome shotgun (WGS) entry which is preliminary data.</text>
</comment>
<dbReference type="InterPro" id="IPR009057">
    <property type="entry name" value="Homeodomain-like_sf"/>
</dbReference>
<dbReference type="PROSITE" id="PS50977">
    <property type="entry name" value="HTH_TETR_2"/>
    <property type="match status" value="1"/>
</dbReference>
<dbReference type="PANTHER" id="PTHR30055:SF219">
    <property type="entry name" value="TRANSCRIPTIONAL REGULATORY PROTEIN"/>
    <property type="match status" value="1"/>
</dbReference>
<dbReference type="InterPro" id="IPR036271">
    <property type="entry name" value="Tet_transcr_reg_TetR-rel_C_sf"/>
</dbReference>
<evidence type="ECO:0000256" key="1">
    <source>
        <dbReference type="ARBA" id="ARBA00023125"/>
    </source>
</evidence>
<accession>A0ABT7H0B3</accession>
<dbReference type="InterPro" id="IPR050109">
    <property type="entry name" value="HTH-type_TetR-like_transc_reg"/>
</dbReference>
<proteinExistence type="predicted"/>
<dbReference type="Pfam" id="PF00440">
    <property type="entry name" value="TetR_N"/>
    <property type="match status" value="1"/>
</dbReference>
<dbReference type="Proteomes" id="UP001223390">
    <property type="component" value="Unassembled WGS sequence"/>
</dbReference>
<evidence type="ECO:0000256" key="2">
    <source>
        <dbReference type="PROSITE-ProRule" id="PRU00335"/>
    </source>
</evidence>
<sequence length="195" mass="21121">MGNREDLLAGARRCLEEKGYSRTTVRDIATAAQVSMAAIGYHFGSREALLNQALFAAMDDWAAGSGRLTGEGDTPAERYGDTWDRKIRDFLDMRWLWIANIEAFVHAQSSPELLAILAEGQRRSRRMVAAHLAGVSEEAVTEEDVRALGSVHLALLSGVMVQALTDPGQAPTGAELTQGLRRMAELLAEPAPTDG</sequence>
<dbReference type="Gene3D" id="1.10.357.10">
    <property type="entry name" value="Tetracycline Repressor, domain 2"/>
    <property type="match status" value="1"/>
</dbReference>
<dbReference type="InterPro" id="IPR041583">
    <property type="entry name" value="TetR_C_31"/>
</dbReference>
<protein>
    <submittedName>
        <fullName evidence="4">Helix-turn-helix domain containing protein</fullName>
    </submittedName>
</protein>
<feature type="domain" description="HTH tetR-type" evidence="3">
    <location>
        <begin position="1"/>
        <end position="61"/>
    </location>
</feature>
<evidence type="ECO:0000259" key="3">
    <source>
        <dbReference type="PROSITE" id="PS50977"/>
    </source>
</evidence>
<reference evidence="4 5" key="1">
    <citation type="submission" date="2023-05" db="EMBL/GenBank/DDBJ databases">
        <title>Sequencing and Assembly of Streptomyces sp. NP73.</title>
        <authorList>
            <person name="Konwar A.N."/>
            <person name="Saikia K."/>
            <person name="Thakur D."/>
        </authorList>
    </citation>
    <scope>NUCLEOTIDE SEQUENCE [LARGE SCALE GENOMIC DNA]</scope>
    <source>
        <strain evidence="4 5">NP73</strain>
    </source>
</reference>
<keyword evidence="1 2" id="KW-0238">DNA-binding</keyword>
<dbReference type="InterPro" id="IPR001647">
    <property type="entry name" value="HTH_TetR"/>
</dbReference>
<dbReference type="Pfam" id="PF17940">
    <property type="entry name" value="TetR_C_31"/>
    <property type="match status" value="1"/>
</dbReference>
<dbReference type="PANTHER" id="PTHR30055">
    <property type="entry name" value="HTH-TYPE TRANSCRIPTIONAL REGULATOR RUTR"/>
    <property type="match status" value="1"/>
</dbReference>
<evidence type="ECO:0000313" key="4">
    <source>
        <dbReference type="EMBL" id="MDK9499328.1"/>
    </source>
</evidence>
<gene>
    <name evidence="4" type="ORF">QEZ40_004748</name>
</gene>
<keyword evidence="5" id="KW-1185">Reference proteome</keyword>
<evidence type="ECO:0000313" key="5">
    <source>
        <dbReference type="Proteomes" id="UP001223390"/>
    </source>
</evidence>
<name>A0ABT7H0B3_9ACTN</name>
<dbReference type="EMBL" id="JASITI010000042">
    <property type="protein sequence ID" value="MDK9499328.1"/>
    <property type="molecule type" value="Genomic_DNA"/>
</dbReference>
<dbReference type="PRINTS" id="PR00455">
    <property type="entry name" value="HTHTETR"/>
</dbReference>
<dbReference type="RefSeq" id="WP_285345236.1">
    <property type="nucleotide sequence ID" value="NZ_JASITI010000042.1"/>
</dbReference>
<dbReference type="SUPFAM" id="SSF48498">
    <property type="entry name" value="Tetracyclin repressor-like, C-terminal domain"/>
    <property type="match status" value="1"/>
</dbReference>
<dbReference type="SUPFAM" id="SSF46689">
    <property type="entry name" value="Homeodomain-like"/>
    <property type="match status" value="1"/>
</dbReference>
<organism evidence="4 5">
    <name type="scientific">Streptomyces katrae</name>
    <dbReference type="NCBI Taxonomy" id="68223"/>
    <lineage>
        <taxon>Bacteria</taxon>
        <taxon>Bacillati</taxon>
        <taxon>Actinomycetota</taxon>
        <taxon>Actinomycetes</taxon>
        <taxon>Kitasatosporales</taxon>
        <taxon>Streptomycetaceae</taxon>
        <taxon>Streptomyces</taxon>
    </lineage>
</organism>